<dbReference type="InterPro" id="IPR017972">
    <property type="entry name" value="Cyt_P450_CS"/>
</dbReference>
<dbReference type="SUPFAM" id="SSF48264">
    <property type="entry name" value="Cytochrome P450"/>
    <property type="match status" value="1"/>
</dbReference>
<keyword evidence="7 11" id="KW-0472">Membrane</keyword>
<dbReference type="GO" id="GO:0008395">
    <property type="term" value="F:steroid hydroxylase activity"/>
    <property type="evidence" value="ECO:0000318"/>
    <property type="project" value="GO_Central"/>
</dbReference>
<dbReference type="InterPro" id="IPR008069">
    <property type="entry name" value="Cyt_P450_E_grp-I_CYP2D-like"/>
</dbReference>
<dbReference type="PANTHER" id="PTHR24300">
    <property type="entry name" value="CYTOCHROME P450 508A4-RELATED"/>
    <property type="match status" value="1"/>
</dbReference>
<evidence type="ECO:0000256" key="6">
    <source>
        <dbReference type="ARBA" id="ARBA00023004"/>
    </source>
</evidence>
<dbReference type="GO" id="GO:0008202">
    <property type="term" value="P:steroid metabolic process"/>
    <property type="evidence" value="ECO:0000318"/>
    <property type="project" value="GO_Central"/>
</dbReference>
<evidence type="ECO:0000256" key="7">
    <source>
        <dbReference type="ARBA" id="ARBA00023136"/>
    </source>
</evidence>
<dbReference type="GeneID" id="118421198"/>
<dbReference type="Gene3D" id="1.10.630.10">
    <property type="entry name" value="Cytochrome P450"/>
    <property type="match status" value="1"/>
</dbReference>
<dbReference type="RefSeq" id="XP_035684253.1">
    <property type="nucleotide sequence ID" value="XM_035828360.1"/>
</dbReference>
<dbReference type="GO" id="GO:0006082">
    <property type="term" value="P:organic acid metabolic process"/>
    <property type="evidence" value="ECO:0000318"/>
    <property type="project" value="GO_Central"/>
</dbReference>
<evidence type="ECO:0000313" key="13">
    <source>
        <dbReference type="RefSeq" id="XP_035684253.1"/>
    </source>
</evidence>
<feature type="region of interest" description="Disordered" evidence="10">
    <location>
        <begin position="477"/>
        <end position="516"/>
    </location>
</feature>
<keyword evidence="9" id="KW-0503">Monooxygenase</keyword>
<dbReference type="InterPro" id="IPR036396">
    <property type="entry name" value="Cyt_P450_sf"/>
</dbReference>
<comment type="subcellular location">
    <subcellularLocation>
        <location evidence="2">Membrane</location>
    </subcellularLocation>
</comment>
<dbReference type="InterPro" id="IPR002401">
    <property type="entry name" value="Cyt_P450_E_grp-I"/>
</dbReference>
<evidence type="ECO:0000256" key="11">
    <source>
        <dbReference type="SAM" id="Phobius"/>
    </source>
</evidence>
<keyword evidence="4 8" id="KW-0479">Metal-binding</keyword>
<dbReference type="GO" id="GO:0006805">
    <property type="term" value="P:xenobiotic metabolic process"/>
    <property type="evidence" value="ECO:0000318"/>
    <property type="project" value="GO_Central"/>
</dbReference>
<dbReference type="GO" id="GO:0005506">
    <property type="term" value="F:iron ion binding"/>
    <property type="evidence" value="ECO:0007669"/>
    <property type="project" value="InterPro"/>
</dbReference>
<reference evidence="13" key="2">
    <citation type="submission" date="2025-08" db="UniProtKB">
        <authorList>
            <consortium name="RefSeq"/>
        </authorList>
    </citation>
    <scope>IDENTIFICATION</scope>
    <source>
        <strain evidence="13">S238N-H82</strain>
        <tissue evidence="13">Testes</tissue>
    </source>
</reference>
<dbReference type="PRINTS" id="PR01686">
    <property type="entry name" value="EP450ICYP2D"/>
</dbReference>
<keyword evidence="12" id="KW-1185">Reference proteome</keyword>
<sequence>MFAALLSEVSIRSIALFWVIFLTLLVFLKRRKNLPPSPSGSWPVVGHLLSLGRAPHLKLTEWRKQYGDVYTVRMGMEDVVVLNGYRAIKEALVDYKDAFSSRPNNYVLNIVSGSGKNIAFSKFNQAYKEKRKFAYSALRQLGMRMGPGSMEENIRDEARQLCLKLSEQRDAQPRDIADNLTVSVANIICSMVFGKRYDYDDEKFLELSKIVNTLVAQVGSSQLMSVFPYLRFIPGVNSSNRILVEFTNEVLAFLRQEITRHRETLDHDNPRDFIDLLLIELQTHGKTDFTEENIEWILQDLFIAGTETTVTTLQWGLLYMVLCPEEQQKVQAELDSVLGTDHGVPTLAHRSQLPYTEATIMEIQRIRAIFPLNLPHAPNEDTTFRGYDIPAGTQILPNLWSANMDPEFWPDPAKFDPRRFLDSDGKVVTRPESFLPFSTGRRVCLGEQLAKMSLFLLFNSMLKHFTFKLPEGATIPSTDGQKIKDIKPGTTGTHDPFGIRSQSSSKDEVRNKQESL</sequence>
<dbReference type="PRINTS" id="PR00385">
    <property type="entry name" value="P450"/>
</dbReference>
<dbReference type="Pfam" id="PF00067">
    <property type="entry name" value="p450"/>
    <property type="match status" value="1"/>
</dbReference>
<dbReference type="FunFam" id="1.10.630.10:FF:000099">
    <property type="entry name" value="Uncharacterized protein"/>
    <property type="match status" value="1"/>
</dbReference>
<comment type="similarity">
    <text evidence="3 9">Belongs to the cytochrome P450 family.</text>
</comment>
<dbReference type="GO" id="GO:0005737">
    <property type="term" value="C:cytoplasm"/>
    <property type="evidence" value="ECO:0000318"/>
    <property type="project" value="GO_Central"/>
</dbReference>
<keyword evidence="8 9" id="KW-0349">Heme</keyword>
<evidence type="ECO:0000256" key="10">
    <source>
        <dbReference type="SAM" id="MobiDB-lite"/>
    </source>
</evidence>
<keyword evidence="6 8" id="KW-0408">Iron</keyword>
<evidence type="ECO:0000313" key="12">
    <source>
        <dbReference type="Proteomes" id="UP000001554"/>
    </source>
</evidence>
<evidence type="ECO:0000256" key="8">
    <source>
        <dbReference type="PIRSR" id="PIRSR602401-1"/>
    </source>
</evidence>
<feature type="binding site" description="axial binding residue" evidence="8">
    <location>
        <position position="444"/>
    </location>
    <ligand>
        <name>heme</name>
        <dbReference type="ChEBI" id="CHEBI:30413"/>
    </ligand>
    <ligandPart>
        <name>Fe</name>
        <dbReference type="ChEBI" id="CHEBI:18248"/>
    </ligandPart>
</feature>
<dbReference type="PROSITE" id="PS00086">
    <property type="entry name" value="CYTOCHROME_P450"/>
    <property type="match status" value="1"/>
</dbReference>
<gene>
    <name evidence="13" type="primary">LOC118421198</name>
</gene>
<accession>A0A9J7LK27</accession>
<proteinExistence type="inferred from homology"/>
<keyword evidence="11" id="KW-1133">Transmembrane helix</keyword>
<dbReference type="GO" id="GO:0016020">
    <property type="term" value="C:membrane"/>
    <property type="evidence" value="ECO:0007669"/>
    <property type="project" value="UniProtKB-SubCell"/>
</dbReference>
<evidence type="ECO:0000256" key="9">
    <source>
        <dbReference type="RuleBase" id="RU000461"/>
    </source>
</evidence>
<dbReference type="AlphaFoldDB" id="A0A9J7LK27"/>
<comment type="cofactor">
    <cofactor evidence="1 8">
        <name>heme</name>
        <dbReference type="ChEBI" id="CHEBI:30413"/>
    </cofactor>
</comment>
<dbReference type="KEGG" id="bfo:118421198"/>
<dbReference type="GO" id="GO:0020037">
    <property type="term" value="F:heme binding"/>
    <property type="evidence" value="ECO:0000318"/>
    <property type="project" value="GO_Central"/>
</dbReference>
<name>A0A9J7LK27_BRAFL</name>
<evidence type="ECO:0000256" key="2">
    <source>
        <dbReference type="ARBA" id="ARBA00004370"/>
    </source>
</evidence>
<keyword evidence="11" id="KW-0812">Transmembrane</keyword>
<feature type="transmembrane region" description="Helical" evidence="11">
    <location>
        <begin position="12"/>
        <end position="28"/>
    </location>
</feature>
<reference evidence="12" key="1">
    <citation type="journal article" date="2020" name="Nat. Ecol. Evol.">
        <title>Deeply conserved synteny resolves early events in vertebrate evolution.</title>
        <authorList>
            <person name="Simakov O."/>
            <person name="Marletaz F."/>
            <person name="Yue J.X."/>
            <person name="O'Connell B."/>
            <person name="Jenkins J."/>
            <person name="Brandt A."/>
            <person name="Calef R."/>
            <person name="Tung C.H."/>
            <person name="Huang T.K."/>
            <person name="Schmutz J."/>
            <person name="Satoh N."/>
            <person name="Yu J.K."/>
            <person name="Putnam N.H."/>
            <person name="Green R.E."/>
            <person name="Rokhsar D.S."/>
        </authorList>
    </citation>
    <scope>NUCLEOTIDE SEQUENCE [LARGE SCALE GENOMIC DNA]</scope>
    <source>
        <strain evidence="12">S238N-H82</strain>
    </source>
</reference>
<feature type="compositionally biased region" description="Basic and acidic residues" evidence="10">
    <location>
        <begin position="505"/>
        <end position="516"/>
    </location>
</feature>
<evidence type="ECO:0000256" key="4">
    <source>
        <dbReference type="ARBA" id="ARBA00022723"/>
    </source>
</evidence>
<dbReference type="GO" id="GO:0016712">
    <property type="term" value="F:oxidoreductase activity, acting on paired donors, with incorporation or reduction of molecular oxygen, reduced flavin or flavoprotein as one donor, and incorporation of one atom of oxygen"/>
    <property type="evidence" value="ECO:0000318"/>
    <property type="project" value="GO_Central"/>
</dbReference>
<dbReference type="InterPro" id="IPR050182">
    <property type="entry name" value="Cytochrome_P450_fam2"/>
</dbReference>
<evidence type="ECO:0000256" key="3">
    <source>
        <dbReference type="ARBA" id="ARBA00010617"/>
    </source>
</evidence>
<dbReference type="OrthoDB" id="1844152at2759"/>
<dbReference type="PRINTS" id="PR00463">
    <property type="entry name" value="EP450I"/>
</dbReference>
<evidence type="ECO:0000256" key="5">
    <source>
        <dbReference type="ARBA" id="ARBA00023002"/>
    </source>
</evidence>
<organism evidence="12 13">
    <name type="scientific">Branchiostoma floridae</name>
    <name type="common">Florida lancelet</name>
    <name type="synonym">Amphioxus</name>
    <dbReference type="NCBI Taxonomy" id="7739"/>
    <lineage>
        <taxon>Eukaryota</taxon>
        <taxon>Metazoa</taxon>
        <taxon>Chordata</taxon>
        <taxon>Cephalochordata</taxon>
        <taxon>Leptocardii</taxon>
        <taxon>Amphioxiformes</taxon>
        <taxon>Branchiostomatidae</taxon>
        <taxon>Branchiostoma</taxon>
    </lineage>
</organism>
<protein>
    <submittedName>
        <fullName evidence="13">Cytochrome P450 2C31-like</fullName>
    </submittedName>
</protein>
<keyword evidence="5 9" id="KW-0560">Oxidoreductase</keyword>
<dbReference type="Proteomes" id="UP000001554">
    <property type="component" value="Chromosome 8"/>
</dbReference>
<dbReference type="InterPro" id="IPR001128">
    <property type="entry name" value="Cyt_P450"/>
</dbReference>
<evidence type="ECO:0000256" key="1">
    <source>
        <dbReference type="ARBA" id="ARBA00001971"/>
    </source>
</evidence>
<dbReference type="OMA" id="DVICRIS"/>
<dbReference type="PANTHER" id="PTHR24300:SF404">
    <property type="entry name" value="CYTOCHROME P450 2D6-LIKE"/>
    <property type="match status" value="1"/>
</dbReference>